<organism evidence="1">
    <name type="scientific">Diabrotica virgifera virgifera</name>
    <name type="common">western corn rootworm</name>
    <dbReference type="NCBI Taxonomy" id="50390"/>
    <lineage>
        <taxon>Eukaryota</taxon>
        <taxon>Metazoa</taxon>
        <taxon>Ecdysozoa</taxon>
        <taxon>Arthropoda</taxon>
        <taxon>Hexapoda</taxon>
        <taxon>Insecta</taxon>
        <taxon>Pterygota</taxon>
        <taxon>Neoptera</taxon>
        <taxon>Endopterygota</taxon>
        <taxon>Coleoptera</taxon>
        <taxon>Polyphaga</taxon>
        <taxon>Cucujiformia</taxon>
        <taxon>Chrysomeloidea</taxon>
        <taxon>Chrysomelidae</taxon>
        <taxon>Galerucinae</taxon>
        <taxon>Diabroticina</taxon>
        <taxon>Diabroticites</taxon>
        <taxon>Diabrotica</taxon>
    </lineage>
</organism>
<evidence type="ECO:0000313" key="1">
    <source>
        <dbReference type="RefSeq" id="XP_028128713.1"/>
    </source>
</evidence>
<proteinExistence type="predicted"/>
<sequence>MESDDDVAIASAIFVIMAQKKKKVVNKRKKRRWWSVSLFKNRKRYNGNDLLNDLSLEVSGKFENFCRMAPADFESLLQLIGPYITKQTTQMRRTISAKERFALTLRFLASGDSYQSLSYLFKISPQLISSIVTEVCEALKNVLRDQVKVSNSLFFLHI</sequence>
<reference evidence="1" key="1">
    <citation type="submission" date="2025-08" db="UniProtKB">
        <authorList>
            <consortium name="RefSeq"/>
        </authorList>
    </citation>
    <scope>IDENTIFICATION</scope>
    <source>
        <tissue evidence="1">Whole insect</tissue>
    </source>
</reference>
<dbReference type="AlphaFoldDB" id="A0A6P7F4I4"/>
<dbReference type="RefSeq" id="XP_028128713.1">
    <property type="nucleotide sequence ID" value="XM_028272912.1"/>
</dbReference>
<protein>
    <submittedName>
        <fullName evidence="1">Uncharacterized protein LOC114324975</fullName>
    </submittedName>
</protein>
<name>A0A6P7F4I4_DIAVI</name>
<gene>
    <name evidence="1" type="primary">LOC114324975</name>
</gene>
<accession>A0A6P7F4I4</accession>
<dbReference type="InParanoid" id="A0A6P7F4I4"/>